<evidence type="ECO:0000313" key="3">
    <source>
        <dbReference type="Proteomes" id="UP000472839"/>
    </source>
</evidence>
<feature type="transmembrane region" description="Helical" evidence="1">
    <location>
        <begin position="25"/>
        <end position="44"/>
    </location>
</feature>
<name>A0A6L4WN26_9BACT</name>
<dbReference type="EMBL" id="WFKK01000130">
    <property type="protein sequence ID" value="KAB7881964.1"/>
    <property type="molecule type" value="Genomic_DNA"/>
</dbReference>
<protein>
    <submittedName>
        <fullName evidence="2">PAP2 family protein</fullName>
    </submittedName>
</protein>
<dbReference type="AlphaFoldDB" id="A0A6L4WN26"/>
<dbReference type="Proteomes" id="UP000472839">
    <property type="component" value="Unassembled WGS sequence"/>
</dbReference>
<gene>
    <name evidence="2" type="ORF">GBG19_16460</name>
</gene>
<keyword evidence="1" id="KW-1133">Transmembrane helix</keyword>
<proteinExistence type="predicted"/>
<keyword evidence="1" id="KW-0812">Transmembrane</keyword>
<comment type="caution">
    <text evidence="2">The sequence shown here is derived from an EMBL/GenBank/DDBJ whole genome shotgun (WGS) entry which is preliminary data.</text>
</comment>
<evidence type="ECO:0000256" key="1">
    <source>
        <dbReference type="SAM" id="Phobius"/>
    </source>
</evidence>
<organism evidence="2 3">
    <name type="scientific">Poseidonibacter ostreae</name>
    <dbReference type="NCBI Taxonomy" id="2654171"/>
    <lineage>
        <taxon>Bacteria</taxon>
        <taxon>Pseudomonadati</taxon>
        <taxon>Campylobacterota</taxon>
        <taxon>Epsilonproteobacteria</taxon>
        <taxon>Campylobacterales</taxon>
        <taxon>Arcobacteraceae</taxon>
        <taxon>Poseidonibacter</taxon>
    </lineage>
</organism>
<accession>A0A6L4WN26</accession>
<keyword evidence="1" id="KW-0472">Membrane</keyword>
<feature type="non-terminal residue" evidence="2">
    <location>
        <position position="1"/>
    </location>
</feature>
<reference evidence="2 3" key="1">
    <citation type="submission" date="2019-10" db="EMBL/GenBank/DDBJ databases">
        <title>Poseidonibacter ostreae sp. nov., isolated from the gut of the Ostrea denselamellosa.</title>
        <authorList>
            <person name="Choi A."/>
        </authorList>
    </citation>
    <scope>NUCLEOTIDE SEQUENCE [LARGE SCALE GENOMIC DNA]</scope>
    <source>
        <strain evidence="2 3">SJOD-M-33</strain>
    </source>
</reference>
<sequence>IYALIFALSVGWSMGTYKMLIGDHFLSHTIITMLIAWLLVLIIYKVTTAKDIR</sequence>
<evidence type="ECO:0000313" key="2">
    <source>
        <dbReference type="EMBL" id="KAB7881964.1"/>
    </source>
</evidence>